<dbReference type="EMBL" id="CP093362">
    <property type="protein sequence ID" value="UQS84668.1"/>
    <property type="molecule type" value="Genomic_DNA"/>
</dbReference>
<accession>A0ABY4PG66</accession>
<feature type="transmembrane region" description="Helical" evidence="1">
    <location>
        <begin position="108"/>
        <end position="130"/>
    </location>
</feature>
<keyword evidence="1" id="KW-0812">Transmembrane</keyword>
<evidence type="ECO:0000313" key="3">
    <source>
        <dbReference type="Proteomes" id="UP000831859"/>
    </source>
</evidence>
<dbReference type="Proteomes" id="UP000831859">
    <property type="component" value="Chromosome"/>
</dbReference>
<dbReference type="RefSeq" id="WP_249510652.1">
    <property type="nucleotide sequence ID" value="NZ_CP093362.1"/>
</dbReference>
<keyword evidence="1" id="KW-1133">Transmembrane helix</keyword>
<feature type="transmembrane region" description="Helical" evidence="1">
    <location>
        <begin position="38"/>
        <end position="56"/>
    </location>
</feature>
<name>A0ABY4PG66_9LACO</name>
<dbReference type="Pfam" id="PF11683">
    <property type="entry name" value="DUF3278"/>
    <property type="match status" value="1"/>
</dbReference>
<feature type="transmembrane region" description="Helical" evidence="1">
    <location>
        <begin position="62"/>
        <end position="87"/>
    </location>
</feature>
<sequence length="176" mass="20150">MKNKESLFTKYLKMFYGISGPLDEYKTQTMNRIGNKSFIACWLYMAFLSLFLIYYGMENPKISVTVCIASNFIFLMILSISIIVATKKAKLTTNEVFVDNYKQAKRKAAFKGIGFGIYFAIAMYLITPLMQLSSSNKSYIDLLKNPDGGFLGFIVGGFVFGLCMYLVYRMRMKKMK</sequence>
<dbReference type="InterPro" id="IPR021697">
    <property type="entry name" value="DUF3278"/>
</dbReference>
<feature type="transmembrane region" description="Helical" evidence="1">
    <location>
        <begin position="150"/>
        <end position="168"/>
    </location>
</feature>
<keyword evidence="1" id="KW-0472">Membrane</keyword>
<keyword evidence="3" id="KW-1185">Reference proteome</keyword>
<reference evidence="2 3" key="1">
    <citation type="journal article" date="2022" name="Int. J. Syst. Evol. Microbiol.">
        <title>Apilactobacillus apisilvae sp. nov., Nicolia spurrieriana gen. nov. sp. nov., Bombilactobacillus folatiphilus sp. nov. and Bombilactobacillus thymidiniphilus sp. nov., four new lactic acid bacterial isolates from stingless bees Tetragonula carbonaria and Austroplebeia australis.</title>
        <authorList>
            <person name="Oliphant S.A."/>
            <person name="Watson-Haigh N.S."/>
            <person name="Sumby K.M."/>
            <person name="Gardner J."/>
            <person name="Groom S."/>
            <person name="Jiranek V."/>
        </authorList>
    </citation>
    <scope>NUCLEOTIDE SEQUENCE [LARGE SCALE GENOMIC DNA]</scope>
    <source>
        <strain evidence="2 3">SG5_A10</strain>
    </source>
</reference>
<evidence type="ECO:0000256" key="1">
    <source>
        <dbReference type="SAM" id="Phobius"/>
    </source>
</evidence>
<protein>
    <submittedName>
        <fullName evidence="2">DUF3278 domain-containing protein</fullName>
    </submittedName>
</protein>
<proteinExistence type="predicted"/>
<evidence type="ECO:0000313" key="2">
    <source>
        <dbReference type="EMBL" id="UQS84668.1"/>
    </source>
</evidence>
<gene>
    <name evidence="2" type="ORF">MOO46_05310</name>
</gene>
<organism evidence="2 3">
    <name type="scientific">Apilactobacillus apisilvae</name>
    <dbReference type="NCBI Taxonomy" id="2923364"/>
    <lineage>
        <taxon>Bacteria</taxon>
        <taxon>Bacillati</taxon>
        <taxon>Bacillota</taxon>
        <taxon>Bacilli</taxon>
        <taxon>Lactobacillales</taxon>
        <taxon>Lactobacillaceae</taxon>
        <taxon>Apilactobacillus</taxon>
    </lineage>
</organism>